<gene>
    <name evidence="1" type="ORF">M9H77_00987</name>
</gene>
<reference evidence="2" key="1">
    <citation type="journal article" date="2023" name="Nat. Plants">
        <title>Single-cell RNA sequencing provides a high-resolution roadmap for understanding the multicellular compartmentation of specialized metabolism.</title>
        <authorList>
            <person name="Sun S."/>
            <person name="Shen X."/>
            <person name="Li Y."/>
            <person name="Li Y."/>
            <person name="Wang S."/>
            <person name="Li R."/>
            <person name="Zhang H."/>
            <person name="Shen G."/>
            <person name="Guo B."/>
            <person name="Wei J."/>
            <person name="Xu J."/>
            <person name="St-Pierre B."/>
            <person name="Chen S."/>
            <person name="Sun C."/>
        </authorList>
    </citation>
    <scope>NUCLEOTIDE SEQUENCE [LARGE SCALE GENOMIC DNA]</scope>
</reference>
<proteinExistence type="predicted"/>
<evidence type="ECO:0000313" key="1">
    <source>
        <dbReference type="EMBL" id="KAI5679760.1"/>
    </source>
</evidence>
<evidence type="ECO:0000313" key="2">
    <source>
        <dbReference type="Proteomes" id="UP001060085"/>
    </source>
</evidence>
<sequence>MVNSSPRESRQFTCQLLAIPYPGRGHINPMMNLCKLIAKKRPNILINFIITEEWFGFIGSESRPENIRFGTIPNVIPSEIGRAKVFHEFVEAVMTKMEGPVEELIDELEPPLPSVILYDTFMSWVTRVANRRNIPAASFWTQSATAFSIFNHFDVLLQKGHIPFKLQQSDEVVNYIPGIPSIRVGDIPRVSFEGKGRQLFQGLVDAFAALSTEAQCLLFTSVYELESQVIDALKQILPIPIYSIGPAIPYHDSINSIQIGNNNYIEWLDNQPKDSVLYISQGSFLSSSVEQWEEFFAGLDDSGVRFLMVSREDTGFEGGDFIDKGLVVPWCDQLKVLCHPSIGGFWSHCGWNSTKESAFAGVPMLTFPLAWDQSANSKQIVEDWKIGLKVKKSSEQDLVTRSEISSLLKRFMDLGCDEGKEMRRRAKDVREICLQATAEGGSAELALEIYRGRCNKAYDFVPAPPSSSISAPIKQPKMDKASSGGGRGATIKCHVVAMPFPGRGHINPMMNFCKLLASNRPNNTIIITFIVTEEWNGFLSSDSLPANLRLTTIPNIIPSEIGRGKDWPGFVRAALTKLEVPVEDLLDRLAPLLPKPNVIIYDTYLKWVVKLGNRRNIPVASFWTQSATVFSIFHHFDLIVKNRHFNANLEEKGNEEVKYIPGVAPLRVADLPIPICGKGQEVFSECLEGISLIAKAQYLLFTSTYEFEAEVIDNLRKTFPIPVYAIGPAIPYFNPRQGDCPSLRLNEAEHFKWLDAQPKDSVLYISQGSFLSASSAQLDEVVAGVYDSGVRFFWVTREDSLRYQKRGDASKGMVVPWCDQLRVLCHSSLGGFWSHCGWNSTKEAIFSGLPVLSFPIFWDQPTNAKQIVEDWKFGWRGKRDDESLVTREEIARLLQKFMDLESVEGKEMRKRAKELQKICQKATDKGGSSSKDIEAFLQDISGHST</sequence>
<dbReference type="Proteomes" id="UP001060085">
    <property type="component" value="Linkage Group LG01"/>
</dbReference>
<organism evidence="1 2">
    <name type="scientific">Catharanthus roseus</name>
    <name type="common">Madagascar periwinkle</name>
    <name type="synonym">Vinca rosea</name>
    <dbReference type="NCBI Taxonomy" id="4058"/>
    <lineage>
        <taxon>Eukaryota</taxon>
        <taxon>Viridiplantae</taxon>
        <taxon>Streptophyta</taxon>
        <taxon>Embryophyta</taxon>
        <taxon>Tracheophyta</taxon>
        <taxon>Spermatophyta</taxon>
        <taxon>Magnoliopsida</taxon>
        <taxon>eudicotyledons</taxon>
        <taxon>Gunneridae</taxon>
        <taxon>Pentapetalae</taxon>
        <taxon>asterids</taxon>
        <taxon>lamiids</taxon>
        <taxon>Gentianales</taxon>
        <taxon>Apocynaceae</taxon>
        <taxon>Rauvolfioideae</taxon>
        <taxon>Vinceae</taxon>
        <taxon>Catharanthinae</taxon>
        <taxon>Catharanthus</taxon>
    </lineage>
</organism>
<protein>
    <submittedName>
        <fullName evidence="1">Uncharacterized protein</fullName>
    </submittedName>
</protein>
<name>A0ACC0C490_CATRO</name>
<dbReference type="EMBL" id="CM044701">
    <property type="protein sequence ID" value="KAI5679760.1"/>
    <property type="molecule type" value="Genomic_DNA"/>
</dbReference>
<accession>A0ACC0C490</accession>
<keyword evidence="2" id="KW-1185">Reference proteome</keyword>
<comment type="caution">
    <text evidence="1">The sequence shown here is derived from an EMBL/GenBank/DDBJ whole genome shotgun (WGS) entry which is preliminary data.</text>
</comment>